<dbReference type="GO" id="GO:0019284">
    <property type="term" value="P:L-methionine salvage from S-adenosylmethionine"/>
    <property type="evidence" value="ECO:0007669"/>
    <property type="project" value="TreeGrafter"/>
</dbReference>
<dbReference type="SUPFAM" id="SSF53167">
    <property type="entry name" value="Purine and uridine phosphorylases"/>
    <property type="match status" value="1"/>
</dbReference>
<evidence type="ECO:0000259" key="6">
    <source>
        <dbReference type="Pfam" id="PF01048"/>
    </source>
</evidence>
<dbReference type="KEGG" id="tbe:Trebr_2523"/>
<dbReference type="GO" id="GO:0008930">
    <property type="term" value="F:methylthioadenosine nucleosidase activity"/>
    <property type="evidence" value="ECO:0007669"/>
    <property type="project" value="InterPro"/>
</dbReference>
<evidence type="ECO:0000256" key="2">
    <source>
        <dbReference type="ARBA" id="ARBA00011974"/>
    </source>
</evidence>
<dbReference type="InterPro" id="IPR035994">
    <property type="entry name" value="Nucleoside_phosphorylase_sf"/>
</dbReference>
<dbReference type="HOGENOM" id="CLU_031248_2_0_12"/>
<dbReference type="Proteomes" id="UP000006546">
    <property type="component" value="Chromosome"/>
</dbReference>
<comment type="pathway">
    <text evidence="1">Amino-acid biosynthesis; L-methionine biosynthesis via salvage pathway; S-methyl-5-thio-alpha-D-ribose 1-phosphate from S-methyl-5'-thioadenosine (hydrolase route): step 1/2.</text>
</comment>
<dbReference type="Pfam" id="PF01048">
    <property type="entry name" value="PNP_UDP_1"/>
    <property type="match status" value="1"/>
</dbReference>
<dbReference type="EMBL" id="CP002696">
    <property type="protein sequence ID" value="AEE17929.1"/>
    <property type="molecule type" value="Genomic_DNA"/>
</dbReference>
<evidence type="ECO:0000256" key="1">
    <source>
        <dbReference type="ARBA" id="ARBA00004945"/>
    </source>
</evidence>
<dbReference type="GO" id="GO:0009164">
    <property type="term" value="P:nucleoside catabolic process"/>
    <property type="evidence" value="ECO:0007669"/>
    <property type="project" value="InterPro"/>
</dbReference>
<dbReference type="eggNOG" id="COG0775">
    <property type="taxonomic scope" value="Bacteria"/>
</dbReference>
<feature type="domain" description="Nucleoside phosphorylase" evidence="6">
    <location>
        <begin position="3"/>
        <end position="228"/>
    </location>
</feature>
<evidence type="ECO:0000313" key="7">
    <source>
        <dbReference type="EMBL" id="AEE17929.1"/>
    </source>
</evidence>
<name>F4LNH1_TREBD</name>
<accession>F4LNH1</accession>
<evidence type="ECO:0000256" key="5">
    <source>
        <dbReference type="ARBA" id="ARBA00023167"/>
    </source>
</evidence>
<dbReference type="NCBIfam" id="NF004079">
    <property type="entry name" value="PRK05584.1"/>
    <property type="match status" value="1"/>
</dbReference>
<organism evidence="7 8">
    <name type="scientific">Treponema brennaborense (strain DSM 12168 / CIP 105900 / DD5/3)</name>
    <dbReference type="NCBI Taxonomy" id="906968"/>
    <lineage>
        <taxon>Bacteria</taxon>
        <taxon>Pseudomonadati</taxon>
        <taxon>Spirochaetota</taxon>
        <taxon>Spirochaetia</taxon>
        <taxon>Spirochaetales</taxon>
        <taxon>Treponemataceae</taxon>
        <taxon>Treponema</taxon>
    </lineage>
</organism>
<dbReference type="InterPro" id="IPR010049">
    <property type="entry name" value="MTA_SAH_Nsdase"/>
</dbReference>
<dbReference type="GO" id="GO:0005829">
    <property type="term" value="C:cytosol"/>
    <property type="evidence" value="ECO:0007669"/>
    <property type="project" value="TreeGrafter"/>
</dbReference>
<dbReference type="UniPathway" id="UPA00904">
    <property type="reaction ID" value="UER00871"/>
</dbReference>
<dbReference type="STRING" id="906968.Trebr_2523"/>
<dbReference type="GO" id="GO:0019509">
    <property type="term" value="P:L-methionine salvage from methylthioadenosine"/>
    <property type="evidence" value="ECO:0007669"/>
    <property type="project" value="UniProtKB-UniPathway"/>
</dbReference>
<reference evidence="8" key="1">
    <citation type="submission" date="2011-04" db="EMBL/GenBank/DDBJ databases">
        <title>The complete genome of Treponema brennaborense DSM 12168.</title>
        <authorList>
            <person name="Lucas S."/>
            <person name="Han J."/>
            <person name="Lapidus A."/>
            <person name="Bruce D."/>
            <person name="Goodwin L."/>
            <person name="Pitluck S."/>
            <person name="Peters L."/>
            <person name="Kyrpides N."/>
            <person name="Mavromatis K."/>
            <person name="Ivanova N."/>
            <person name="Mikhailova N."/>
            <person name="Pagani I."/>
            <person name="Teshima H."/>
            <person name="Detter J.C."/>
            <person name="Tapia R."/>
            <person name="Han C."/>
            <person name="Land M."/>
            <person name="Hauser L."/>
            <person name="Markowitz V."/>
            <person name="Cheng J.-F."/>
            <person name="Hugenholtz P."/>
            <person name="Woyke T."/>
            <person name="Wu D."/>
            <person name="Gronow S."/>
            <person name="Wellnitz S."/>
            <person name="Brambilla E."/>
            <person name="Klenk H.-P."/>
            <person name="Eisen J.A."/>
        </authorList>
    </citation>
    <scope>NUCLEOTIDE SEQUENCE [LARGE SCALE GENOMIC DNA]</scope>
    <source>
        <strain evidence="8">DSM 12168 / CIP 105900 / DD5/3</strain>
    </source>
</reference>
<dbReference type="RefSeq" id="WP_013759630.1">
    <property type="nucleotide sequence ID" value="NC_015500.1"/>
</dbReference>
<proteinExistence type="predicted"/>
<keyword evidence="4 7" id="KW-0378">Hydrolase</keyword>
<keyword evidence="8" id="KW-1185">Reference proteome</keyword>
<dbReference type="InterPro" id="IPR000845">
    <property type="entry name" value="Nucleoside_phosphorylase_d"/>
</dbReference>
<dbReference type="EC" id="3.2.2.9" evidence="2"/>
<keyword evidence="3" id="KW-0028">Amino-acid biosynthesis</keyword>
<evidence type="ECO:0000256" key="3">
    <source>
        <dbReference type="ARBA" id="ARBA00022605"/>
    </source>
</evidence>
<dbReference type="CDD" id="cd09008">
    <property type="entry name" value="MTAN"/>
    <property type="match status" value="1"/>
</dbReference>
<dbReference type="PANTHER" id="PTHR46832">
    <property type="entry name" value="5'-METHYLTHIOADENOSINE/S-ADENOSYLHOMOCYSTEINE NUCLEOSIDASE"/>
    <property type="match status" value="1"/>
</dbReference>
<dbReference type="OrthoDB" id="9792278at2"/>
<dbReference type="GO" id="GO:0008782">
    <property type="term" value="F:adenosylhomocysteine nucleosidase activity"/>
    <property type="evidence" value="ECO:0007669"/>
    <property type="project" value="UniProtKB-EC"/>
</dbReference>
<protein>
    <recommendedName>
        <fullName evidence="2">adenosylhomocysteine nucleosidase</fullName>
        <ecNumber evidence="2">3.2.2.9</ecNumber>
    </recommendedName>
</protein>
<dbReference type="AlphaFoldDB" id="F4LNH1"/>
<dbReference type="NCBIfam" id="TIGR01704">
    <property type="entry name" value="MTA_SAH-Nsdase"/>
    <property type="match status" value="1"/>
</dbReference>
<sequence>MKKLGIIGAMDVEVALLRKNIVNPLITRIAAIEFIEGTINGTPVVVAKSGIGKVNAAVCTQLLIRSFDVTGVVNTGAAGAFASGLGVLDLVISTDVMYHDVDVTAWGYEAGGVPGLPVAFKADETFVSRAEEVCKALFPERNVVCGRVASGDQFISSAEKKQAIRALCAPACVEMEGAAVAHVCTLNAVPFVVVRSMSDMADDDGGRTAVFNEKAAGETSAALVIALLERL</sequence>
<evidence type="ECO:0000256" key="4">
    <source>
        <dbReference type="ARBA" id="ARBA00022801"/>
    </source>
</evidence>
<dbReference type="PANTHER" id="PTHR46832:SF1">
    <property type="entry name" value="5'-METHYLTHIOADENOSINE_S-ADENOSYLHOMOCYSTEINE NUCLEOSIDASE"/>
    <property type="match status" value="1"/>
</dbReference>
<keyword evidence="5" id="KW-0486">Methionine biosynthesis</keyword>
<evidence type="ECO:0000313" key="8">
    <source>
        <dbReference type="Proteomes" id="UP000006546"/>
    </source>
</evidence>
<keyword evidence="7" id="KW-0326">Glycosidase</keyword>
<dbReference type="Gene3D" id="3.40.50.1580">
    <property type="entry name" value="Nucleoside phosphorylase domain"/>
    <property type="match status" value="1"/>
</dbReference>
<gene>
    <name evidence="7" type="ordered locus">Trebr_2523</name>
</gene>